<feature type="transmembrane region" description="Helical" evidence="7">
    <location>
        <begin position="572"/>
        <end position="592"/>
    </location>
</feature>
<evidence type="ECO:0000256" key="4">
    <source>
        <dbReference type="ARBA" id="ARBA00022692"/>
    </source>
</evidence>
<sequence length="688" mass="70745">MRAIARFVSGRGTAWLVLAATAIAVGLLFALLPSASGDDFPSSGLPDSSQAAQVDALLADFPSAKATSAIVVWSRDGSPLTEADSAAIAARAEALGEQSTAPPATIPRFSDDGQAALSVVPLESSGVSDDITRTATEIRSAASTDLPASLTAYVTGPVGFQADITNAFAGADFRLLLVTVIVVAVLLIVTYRSPVLWIVPLAVVGAADALAGVVAGALAEPLGFRLDASISGILSVLVFGAGTNYALLLVARYREELLHTESRNEAMYTAVRSAGPAIAASGGTVALSLLTLVFAELSGNRALGIACAIGVVIAILFALLVLPAALVVCGRGLFWPFIPRVRPDVDPNAEPTGAWARLGHGVRRRPIRIAIISSVGIAALSLGLVGASVGLSQADQLLGKPESVVAQKIVDESFSAGLTGQTVVLTPDSAADDAAAVASSVDGVGAVQPSESANGLTRLNVSLQSEPGSDDTFLTIAALRTAYADTAGPVSESLVGGNDATAFDTKTLAQRDQDLIIPLILAIVFTILALLLRSLVAPVLLIITVLGTFFASLGASNWIFQNLLGFPAFNTNVILFAFLFLVALGVDYNIFLTTRARQESIRHGTADGMVRGLSSTGAVITSAGILIAAVFAVLGVLPVVALTQIGVIVCIGVLLDTLVVRTVLVPALVFITGDRFWWPSRPASSLTR</sequence>
<dbReference type="EMBL" id="JACHBQ010000001">
    <property type="protein sequence ID" value="MBB5640099.1"/>
    <property type="molecule type" value="Genomic_DNA"/>
</dbReference>
<keyword evidence="3" id="KW-1003">Cell membrane</keyword>
<dbReference type="Pfam" id="PF03176">
    <property type="entry name" value="MMPL"/>
    <property type="match status" value="2"/>
</dbReference>
<evidence type="ECO:0000313" key="9">
    <source>
        <dbReference type="EMBL" id="MBB5640099.1"/>
    </source>
</evidence>
<feature type="domain" description="SSD" evidence="8">
    <location>
        <begin position="209"/>
        <end position="328"/>
    </location>
</feature>
<feature type="transmembrane region" description="Helical" evidence="7">
    <location>
        <begin position="230"/>
        <end position="253"/>
    </location>
</feature>
<dbReference type="GO" id="GO:0005886">
    <property type="term" value="C:plasma membrane"/>
    <property type="evidence" value="ECO:0007669"/>
    <property type="project" value="UniProtKB-SubCell"/>
</dbReference>
<keyword evidence="5 7" id="KW-1133">Transmembrane helix</keyword>
<evidence type="ECO:0000256" key="5">
    <source>
        <dbReference type="ARBA" id="ARBA00022989"/>
    </source>
</evidence>
<protein>
    <submittedName>
        <fullName evidence="9">RND superfamily putative drug exporter</fullName>
    </submittedName>
</protein>
<name>A0A7W8ZTU7_9MICO</name>
<feature type="domain" description="SSD" evidence="8">
    <location>
        <begin position="542"/>
        <end position="670"/>
    </location>
</feature>
<evidence type="ECO:0000256" key="7">
    <source>
        <dbReference type="SAM" id="Phobius"/>
    </source>
</evidence>
<dbReference type="InterPro" id="IPR004869">
    <property type="entry name" value="MMPL_dom"/>
</dbReference>
<feature type="transmembrane region" description="Helical" evidence="7">
    <location>
        <begin position="367"/>
        <end position="391"/>
    </location>
</feature>
<dbReference type="OrthoDB" id="2365435at2"/>
<dbReference type="PANTHER" id="PTHR33406:SF6">
    <property type="entry name" value="MEMBRANE PROTEIN YDGH-RELATED"/>
    <property type="match status" value="1"/>
</dbReference>
<feature type="transmembrane region" description="Helical" evidence="7">
    <location>
        <begin position="515"/>
        <end position="532"/>
    </location>
</feature>
<reference evidence="9 10" key="1">
    <citation type="submission" date="2020-08" db="EMBL/GenBank/DDBJ databases">
        <title>Sequencing the genomes of 1000 actinobacteria strains.</title>
        <authorList>
            <person name="Klenk H.-P."/>
        </authorList>
    </citation>
    <scope>NUCLEOTIDE SEQUENCE [LARGE SCALE GENOMIC DNA]</scope>
    <source>
        <strain evidence="9 10">DSM 21065</strain>
    </source>
</reference>
<dbReference type="Proteomes" id="UP000561726">
    <property type="component" value="Unassembled WGS sequence"/>
</dbReference>
<comment type="subcellular location">
    <subcellularLocation>
        <location evidence="1">Cell membrane</location>
        <topology evidence="1">Multi-pass membrane protein</topology>
    </subcellularLocation>
</comment>
<feature type="transmembrane region" description="Helical" evidence="7">
    <location>
        <begin position="301"/>
        <end position="334"/>
    </location>
</feature>
<proteinExistence type="inferred from homology"/>
<dbReference type="InterPro" id="IPR050545">
    <property type="entry name" value="Mycobact_MmpL"/>
</dbReference>
<comment type="caution">
    <text evidence="9">The sequence shown here is derived from an EMBL/GenBank/DDBJ whole genome shotgun (WGS) entry which is preliminary data.</text>
</comment>
<feature type="transmembrane region" description="Helical" evidence="7">
    <location>
        <begin position="613"/>
        <end position="639"/>
    </location>
</feature>
<feature type="transmembrane region" description="Helical" evidence="7">
    <location>
        <begin position="173"/>
        <end position="191"/>
    </location>
</feature>
<keyword evidence="6 7" id="KW-0472">Membrane</keyword>
<dbReference type="PANTHER" id="PTHR33406">
    <property type="entry name" value="MEMBRANE PROTEIN MJ1562-RELATED"/>
    <property type="match status" value="1"/>
</dbReference>
<organism evidence="9 10">
    <name type="scientific">Cryobacterium roopkundense</name>
    <dbReference type="NCBI Taxonomy" id="1001240"/>
    <lineage>
        <taxon>Bacteria</taxon>
        <taxon>Bacillati</taxon>
        <taxon>Actinomycetota</taxon>
        <taxon>Actinomycetes</taxon>
        <taxon>Micrococcales</taxon>
        <taxon>Microbacteriaceae</taxon>
        <taxon>Cryobacterium</taxon>
    </lineage>
</organism>
<dbReference type="AlphaFoldDB" id="A0A7W8ZTU7"/>
<feature type="transmembrane region" description="Helical" evidence="7">
    <location>
        <begin position="645"/>
        <end position="671"/>
    </location>
</feature>
<evidence type="ECO:0000256" key="1">
    <source>
        <dbReference type="ARBA" id="ARBA00004651"/>
    </source>
</evidence>
<evidence type="ECO:0000256" key="2">
    <source>
        <dbReference type="ARBA" id="ARBA00010157"/>
    </source>
</evidence>
<comment type="similarity">
    <text evidence="2">Belongs to the resistance-nodulation-cell division (RND) (TC 2.A.6) family. MmpL subfamily.</text>
</comment>
<evidence type="ECO:0000259" key="8">
    <source>
        <dbReference type="PROSITE" id="PS50156"/>
    </source>
</evidence>
<evidence type="ECO:0000313" key="10">
    <source>
        <dbReference type="Proteomes" id="UP000561726"/>
    </source>
</evidence>
<evidence type="ECO:0000256" key="6">
    <source>
        <dbReference type="ARBA" id="ARBA00023136"/>
    </source>
</evidence>
<keyword evidence="4 7" id="KW-0812">Transmembrane</keyword>
<feature type="transmembrane region" description="Helical" evidence="7">
    <location>
        <begin position="274"/>
        <end position="295"/>
    </location>
</feature>
<feature type="transmembrane region" description="Helical" evidence="7">
    <location>
        <begin position="198"/>
        <end position="218"/>
    </location>
</feature>
<accession>A0A7W8ZTU7</accession>
<dbReference type="InterPro" id="IPR000731">
    <property type="entry name" value="SSD"/>
</dbReference>
<dbReference type="PROSITE" id="PS50156">
    <property type="entry name" value="SSD"/>
    <property type="match status" value="2"/>
</dbReference>
<evidence type="ECO:0000256" key="3">
    <source>
        <dbReference type="ARBA" id="ARBA00022475"/>
    </source>
</evidence>
<gene>
    <name evidence="9" type="ORF">BJ997_000647</name>
</gene>
<dbReference type="SUPFAM" id="SSF82866">
    <property type="entry name" value="Multidrug efflux transporter AcrB transmembrane domain"/>
    <property type="match status" value="2"/>
</dbReference>
<dbReference type="RefSeq" id="WP_035836868.1">
    <property type="nucleotide sequence ID" value="NZ_JACHBQ010000001.1"/>
</dbReference>
<feature type="transmembrane region" description="Helical" evidence="7">
    <location>
        <begin position="539"/>
        <end position="560"/>
    </location>
</feature>
<dbReference type="Gene3D" id="1.20.1640.10">
    <property type="entry name" value="Multidrug efflux transporter AcrB transmembrane domain"/>
    <property type="match status" value="2"/>
</dbReference>